<evidence type="ECO:0000313" key="2">
    <source>
        <dbReference type="EMBL" id="KAF4969225.1"/>
    </source>
</evidence>
<accession>A0A8H4U3J4</accession>
<reference evidence="2" key="2">
    <citation type="submission" date="2020-05" db="EMBL/GenBank/DDBJ databases">
        <authorList>
            <person name="Kim H.-S."/>
            <person name="Proctor R.H."/>
            <person name="Brown D.W."/>
        </authorList>
    </citation>
    <scope>NUCLEOTIDE SEQUENCE</scope>
    <source>
        <strain evidence="2">NRRL 22465</strain>
    </source>
</reference>
<dbReference type="EMBL" id="JABEYC010001103">
    <property type="protein sequence ID" value="KAF4969225.1"/>
    <property type="molecule type" value="Genomic_DNA"/>
</dbReference>
<reference evidence="2" key="1">
    <citation type="journal article" date="2020" name="BMC Genomics">
        <title>Correction to: Identification and distribution of gene clusters required for synthesis of sphingolipid metabolism inhibitors in diverse species of the filamentous fungus Fusarium.</title>
        <authorList>
            <person name="Kim H.S."/>
            <person name="Lohmar J.M."/>
            <person name="Busman M."/>
            <person name="Brown D.W."/>
            <person name="Naumann T.A."/>
            <person name="Divon H.H."/>
            <person name="Lysoe E."/>
            <person name="Uhlig S."/>
            <person name="Proctor R.H."/>
        </authorList>
    </citation>
    <scope>NUCLEOTIDE SEQUENCE</scope>
    <source>
        <strain evidence="2">NRRL 22465</strain>
    </source>
</reference>
<feature type="region of interest" description="Disordered" evidence="1">
    <location>
        <begin position="1"/>
        <end position="21"/>
    </location>
</feature>
<dbReference type="OrthoDB" id="3542681at2759"/>
<comment type="caution">
    <text evidence="2">The sequence shown here is derived from an EMBL/GenBank/DDBJ whole genome shotgun (WGS) entry which is preliminary data.</text>
</comment>
<feature type="non-terminal residue" evidence="2">
    <location>
        <position position="99"/>
    </location>
</feature>
<proteinExistence type="predicted"/>
<protein>
    <submittedName>
        <fullName evidence="2">Uncharacterized protein</fullName>
    </submittedName>
</protein>
<dbReference type="Proteomes" id="UP000635477">
    <property type="component" value="Unassembled WGS sequence"/>
</dbReference>
<feature type="compositionally biased region" description="Low complexity" evidence="1">
    <location>
        <begin position="53"/>
        <end position="64"/>
    </location>
</feature>
<gene>
    <name evidence="2" type="ORF">FZEAL_10264</name>
</gene>
<dbReference type="AlphaFoldDB" id="A0A8H4U3J4"/>
<keyword evidence="3" id="KW-1185">Reference proteome</keyword>
<evidence type="ECO:0000256" key="1">
    <source>
        <dbReference type="SAM" id="MobiDB-lite"/>
    </source>
</evidence>
<feature type="region of interest" description="Disordered" evidence="1">
    <location>
        <begin position="35"/>
        <end position="70"/>
    </location>
</feature>
<evidence type="ECO:0000313" key="3">
    <source>
        <dbReference type="Proteomes" id="UP000635477"/>
    </source>
</evidence>
<name>A0A8H4U3J4_9HYPO</name>
<sequence length="99" mass="10807">MMNSHYLDATGEGDRFGDTGAGHFTSMPDNWMSSMDTAPMPFSGLDPSHYEASPTSHHSPETPSLDNTVFPSPMTDFAYLDRPFVDFSPSGYTIPPTTP</sequence>
<organism evidence="2 3">
    <name type="scientific">Fusarium zealandicum</name>
    <dbReference type="NCBI Taxonomy" id="1053134"/>
    <lineage>
        <taxon>Eukaryota</taxon>
        <taxon>Fungi</taxon>
        <taxon>Dikarya</taxon>
        <taxon>Ascomycota</taxon>
        <taxon>Pezizomycotina</taxon>
        <taxon>Sordariomycetes</taxon>
        <taxon>Hypocreomycetidae</taxon>
        <taxon>Hypocreales</taxon>
        <taxon>Nectriaceae</taxon>
        <taxon>Fusarium</taxon>
        <taxon>Fusarium staphyleae species complex</taxon>
    </lineage>
</organism>